<dbReference type="EMBL" id="BLLK01000069">
    <property type="protein sequence ID" value="GFH60297.1"/>
    <property type="molecule type" value="Genomic_DNA"/>
</dbReference>
<feature type="compositionally biased region" description="Polar residues" evidence="1">
    <location>
        <begin position="236"/>
        <end position="254"/>
    </location>
</feature>
<reference evidence="4 5" key="1">
    <citation type="journal article" date="2021" name="Sci. Rep.">
        <title>The genome of the diatom Chaetoceros tenuissimus carries an ancient integrated fragment of an extant virus.</title>
        <authorList>
            <person name="Hongo Y."/>
            <person name="Kimura K."/>
            <person name="Takaki Y."/>
            <person name="Yoshida Y."/>
            <person name="Baba S."/>
            <person name="Kobayashi G."/>
            <person name="Nagasaki K."/>
            <person name="Hano T."/>
            <person name="Tomaru Y."/>
        </authorList>
    </citation>
    <scope>NUCLEOTIDE SEQUENCE [LARGE SCALE GENOMIC DNA]</scope>
    <source>
        <strain evidence="4 5">NIES-3715</strain>
    </source>
</reference>
<feature type="signal peptide" evidence="3">
    <location>
        <begin position="1"/>
        <end position="20"/>
    </location>
</feature>
<feature type="region of interest" description="Disordered" evidence="1">
    <location>
        <begin position="70"/>
        <end position="277"/>
    </location>
</feature>
<evidence type="ECO:0000256" key="2">
    <source>
        <dbReference type="SAM" id="Phobius"/>
    </source>
</evidence>
<sequence>MWNHALLPILLLFNFSLVDASFFRSKHINAQSQKHILRRDALLGGDSSTWTPEKILDDAVDDDELKKIMEMDDDNDQDDEVDTVTDSPTWNQLESADDDYYPDPPSTSAPTKAPTPSPTIAPSPSPTKSPTAFPSQSPTINPLESADDDYYPGGPPKTSSPPSVNPLESADDDYYPNPPETTTSPSSSPSVNIITSKALSGSESPSSKPSFKDDDDLVTSVPSMTPSQNDDEFDTSPPSVTPLDQDSSSPSKAPTQAPVHHWPTHPPTIAPTRTPTFMPTSEAWADKVKDEEERLKALAEDRTAEVVAGVIAVLGIIGMLLTAYQLFANPDGLFASCCRLSLKISSFFLKVICLPCRLCCGKYSGYHTSDPENRAVFVEEYTNDLELT</sequence>
<name>A0AAD3D9B6_9STRA</name>
<keyword evidence="5" id="KW-1185">Reference proteome</keyword>
<proteinExistence type="predicted"/>
<feature type="compositionally biased region" description="Pro residues" evidence="1">
    <location>
        <begin position="102"/>
        <end position="127"/>
    </location>
</feature>
<evidence type="ECO:0000256" key="1">
    <source>
        <dbReference type="SAM" id="MobiDB-lite"/>
    </source>
</evidence>
<dbReference type="AlphaFoldDB" id="A0AAD3D9B6"/>
<feature type="compositionally biased region" description="Acidic residues" evidence="1">
    <location>
        <begin position="71"/>
        <end position="83"/>
    </location>
</feature>
<keyword evidence="2" id="KW-1133">Transmembrane helix</keyword>
<keyword evidence="2" id="KW-0812">Transmembrane</keyword>
<evidence type="ECO:0000313" key="5">
    <source>
        <dbReference type="Proteomes" id="UP001054902"/>
    </source>
</evidence>
<keyword evidence="2" id="KW-0472">Membrane</keyword>
<evidence type="ECO:0000313" key="4">
    <source>
        <dbReference type="EMBL" id="GFH60297.1"/>
    </source>
</evidence>
<keyword evidence="3" id="KW-0732">Signal</keyword>
<protein>
    <submittedName>
        <fullName evidence="4">Uncharacterized protein</fullName>
    </submittedName>
</protein>
<feature type="transmembrane region" description="Helical" evidence="2">
    <location>
        <begin position="306"/>
        <end position="327"/>
    </location>
</feature>
<dbReference type="Proteomes" id="UP001054902">
    <property type="component" value="Unassembled WGS sequence"/>
</dbReference>
<feature type="compositionally biased region" description="Low complexity" evidence="1">
    <location>
        <begin position="180"/>
        <end position="209"/>
    </location>
</feature>
<organism evidence="4 5">
    <name type="scientific">Chaetoceros tenuissimus</name>
    <dbReference type="NCBI Taxonomy" id="426638"/>
    <lineage>
        <taxon>Eukaryota</taxon>
        <taxon>Sar</taxon>
        <taxon>Stramenopiles</taxon>
        <taxon>Ochrophyta</taxon>
        <taxon>Bacillariophyta</taxon>
        <taxon>Coscinodiscophyceae</taxon>
        <taxon>Chaetocerotophycidae</taxon>
        <taxon>Chaetocerotales</taxon>
        <taxon>Chaetocerotaceae</taxon>
        <taxon>Chaetoceros</taxon>
    </lineage>
</organism>
<accession>A0AAD3D9B6</accession>
<gene>
    <name evidence="4" type="ORF">CTEN210_16773</name>
</gene>
<feature type="chain" id="PRO_5042150923" evidence="3">
    <location>
        <begin position="21"/>
        <end position="388"/>
    </location>
</feature>
<comment type="caution">
    <text evidence="4">The sequence shown here is derived from an EMBL/GenBank/DDBJ whole genome shotgun (WGS) entry which is preliminary data.</text>
</comment>
<evidence type="ECO:0000256" key="3">
    <source>
        <dbReference type="SAM" id="SignalP"/>
    </source>
</evidence>